<accession>A0A9P9WM49</accession>
<evidence type="ECO:0000313" key="1">
    <source>
        <dbReference type="EMBL" id="KAI1870166.1"/>
    </source>
</evidence>
<comment type="caution">
    <text evidence="1">The sequence shown here is derived from an EMBL/GenBank/DDBJ whole genome shotgun (WGS) entry which is preliminary data.</text>
</comment>
<reference evidence="1" key="1">
    <citation type="submission" date="2021-03" db="EMBL/GenBank/DDBJ databases">
        <title>Revisited historic fungal species revealed as producer of novel bioactive compounds through whole genome sequencing and comparative genomics.</title>
        <authorList>
            <person name="Vignolle G.A."/>
            <person name="Hochenegger N."/>
            <person name="Mach R.L."/>
            <person name="Mach-Aigner A.R."/>
            <person name="Javad Rahimi M."/>
            <person name="Salim K.A."/>
            <person name="Chan C.M."/>
            <person name="Lim L.B.L."/>
            <person name="Cai F."/>
            <person name="Druzhinina I.S."/>
            <person name="U'Ren J.M."/>
            <person name="Derntl C."/>
        </authorList>
    </citation>
    <scope>NUCLEOTIDE SEQUENCE</scope>
    <source>
        <strain evidence="1">TUCIM 5799</strain>
    </source>
</reference>
<evidence type="ECO:0000313" key="2">
    <source>
        <dbReference type="Proteomes" id="UP000829685"/>
    </source>
</evidence>
<gene>
    <name evidence="1" type="ORF">JX265_006336</name>
</gene>
<protein>
    <submittedName>
        <fullName evidence="1">Uncharacterized protein</fullName>
    </submittedName>
</protein>
<dbReference type="EMBL" id="JAFIMR010000014">
    <property type="protein sequence ID" value="KAI1870166.1"/>
    <property type="molecule type" value="Genomic_DNA"/>
</dbReference>
<dbReference type="Proteomes" id="UP000829685">
    <property type="component" value="Unassembled WGS sequence"/>
</dbReference>
<sequence>MPQGQLIRQETETPQHWSWVLDHLCIRQFLSGHSRNTRGTRQQNRLFTLEEVRDVELNIQREASAKQRLETKLENASPASIPKLQRAIGHHNHVIEQLIYKLDNKANHMQIEEEALRRRPVTLQLTAQPETVEIAWPRSLDSLFAPVTPAAQPPQWLSLRSA</sequence>
<organism evidence="1 2">
    <name type="scientific">Neoarthrinium moseri</name>
    <dbReference type="NCBI Taxonomy" id="1658444"/>
    <lineage>
        <taxon>Eukaryota</taxon>
        <taxon>Fungi</taxon>
        <taxon>Dikarya</taxon>
        <taxon>Ascomycota</taxon>
        <taxon>Pezizomycotina</taxon>
        <taxon>Sordariomycetes</taxon>
        <taxon>Xylariomycetidae</taxon>
        <taxon>Amphisphaeriales</taxon>
        <taxon>Apiosporaceae</taxon>
        <taxon>Neoarthrinium</taxon>
    </lineage>
</organism>
<proteinExistence type="predicted"/>
<keyword evidence="2" id="KW-1185">Reference proteome</keyword>
<dbReference type="AlphaFoldDB" id="A0A9P9WM49"/>
<name>A0A9P9WM49_9PEZI</name>